<dbReference type="Pfam" id="PF00075">
    <property type="entry name" value="RNase_H"/>
    <property type="match status" value="1"/>
</dbReference>
<gene>
    <name evidence="2" type="ORF">AVEN_166206_1</name>
</gene>
<dbReference type="PROSITE" id="PS50879">
    <property type="entry name" value="RNASE_H_1"/>
    <property type="match status" value="1"/>
</dbReference>
<dbReference type="Gene3D" id="3.30.420.10">
    <property type="entry name" value="Ribonuclease H-like superfamily/Ribonuclease H"/>
    <property type="match status" value="1"/>
</dbReference>
<proteinExistence type="predicted"/>
<dbReference type="SUPFAM" id="SSF53098">
    <property type="entry name" value="Ribonuclease H-like"/>
    <property type="match status" value="1"/>
</dbReference>
<reference evidence="2 3" key="1">
    <citation type="journal article" date="2019" name="Sci. Rep.">
        <title>Orb-weaving spider Araneus ventricosus genome elucidates the spidroin gene catalogue.</title>
        <authorList>
            <person name="Kono N."/>
            <person name="Nakamura H."/>
            <person name="Ohtoshi R."/>
            <person name="Moran D.A.P."/>
            <person name="Shinohara A."/>
            <person name="Yoshida Y."/>
            <person name="Fujiwara M."/>
            <person name="Mori M."/>
            <person name="Tomita M."/>
            <person name="Arakawa K."/>
        </authorList>
    </citation>
    <scope>NUCLEOTIDE SEQUENCE [LARGE SCALE GENOMIC DNA]</scope>
</reference>
<dbReference type="OrthoDB" id="6515318at2759"/>
<dbReference type="InterPro" id="IPR036397">
    <property type="entry name" value="RNaseH_sf"/>
</dbReference>
<dbReference type="GO" id="GO:0003676">
    <property type="term" value="F:nucleic acid binding"/>
    <property type="evidence" value="ECO:0007669"/>
    <property type="project" value="InterPro"/>
</dbReference>
<evidence type="ECO:0000259" key="1">
    <source>
        <dbReference type="PROSITE" id="PS50879"/>
    </source>
</evidence>
<feature type="domain" description="RNase H type-1" evidence="1">
    <location>
        <begin position="1"/>
        <end position="79"/>
    </location>
</feature>
<evidence type="ECO:0000313" key="2">
    <source>
        <dbReference type="EMBL" id="GBM14024.1"/>
    </source>
</evidence>
<organism evidence="2 3">
    <name type="scientific">Araneus ventricosus</name>
    <name type="common">Orbweaver spider</name>
    <name type="synonym">Epeira ventricosa</name>
    <dbReference type="NCBI Taxonomy" id="182803"/>
    <lineage>
        <taxon>Eukaryota</taxon>
        <taxon>Metazoa</taxon>
        <taxon>Ecdysozoa</taxon>
        <taxon>Arthropoda</taxon>
        <taxon>Chelicerata</taxon>
        <taxon>Arachnida</taxon>
        <taxon>Araneae</taxon>
        <taxon>Araneomorphae</taxon>
        <taxon>Entelegynae</taxon>
        <taxon>Araneoidea</taxon>
        <taxon>Araneidae</taxon>
        <taxon>Araneus</taxon>
    </lineage>
</organism>
<dbReference type="AlphaFoldDB" id="A0A4Y2DDT6"/>
<dbReference type="Proteomes" id="UP000499080">
    <property type="component" value="Unassembled WGS sequence"/>
</dbReference>
<dbReference type="InterPro" id="IPR012337">
    <property type="entry name" value="RNaseH-like_sf"/>
</dbReference>
<protein>
    <recommendedName>
        <fullName evidence="1">RNase H type-1 domain-containing protein</fullName>
    </recommendedName>
</protein>
<dbReference type="EMBL" id="BGPR01000337">
    <property type="protein sequence ID" value="GBM14024.1"/>
    <property type="molecule type" value="Genomic_DNA"/>
</dbReference>
<accession>A0A4Y2DDT6</accession>
<evidence type="ECO:0000313" key="3">
    <source>
        <dbReference type="Proteomes" id="UP000499080"/>
    </source>
</evidence>
<dbReference type="InterPro" id="IPR002156">
    <property type="entry name" value="RNaseH_domain"/>
</dbReference>
<sequence length="227" mass="26410">MGLKESIIRASQGNKITKIWTDSLSSVMAVLDPHTPYQLVRDIQSLLTQNRNILVRWINAHAGYRGNEEADILAEKAITEGVVMEALNPRCELKQHLQELFFLKKWRNIWDNGNTGRSVHKVLKTFHLKLVFSIREEILFVTGHGPFPSFLNHLHLSDSYTCIYREFGDPIHYATSCPSTFSWHIMKPSTSLKCLWYQRVLENPNSRKIIIMMIKFIIDNENIMRLE</sequence>
<dbReference type="GO" id="GO:0004523">
    <property type="term" value="F:RNA-DNA hybrid ribonuclease activity"/>
    <property type="evidence" value="ECO:0007669"/>
    <property type="project" value="InterPro"/>
</dbReference>
<name>A0A4Y2DDT6_ARAVE</name>
<comment type="caution">
    <text evidence="2">The sequence shown here is derived from an EMBL/GenBank/DDBJ whole genome shotgun (WGS) entry which is preliminary data.</text>
</comment>
<keyword evidence="3" id="KW-1185">Reference proteome</keyword>